<evidence type="ECO:0000313" key="5">
    <source>
        <dbReference type="Proteomes" id="UP000475214"/>
    </source>
</evidence>
<organism evidence="4 5">
    <name type="scientific">Phytoactinopolyspora halotolerans</name>
    <dbReference type="NCBI Taxonomy" id="1981512"/>
    <lineage>
        <taxon>Bacteria</taxon>
        <taxon>Bacillati</taxon>
        <taxon>Actinomycetota</taxon>
        <taxon>Actinomycetes</taxon>
        <taxon>Jiangellales</taxon>
        <taxon>Jiangellaceae</taxon>
        <taxon>Phytoactinopolyspora</taxon>
    </lineage>
</organism>
<gene>
    <name evidence="4" type="ORF">G1H10_02640</name>
</gene>
<comment type="subcellular location">
    <subcellularLocation>
        <location evidence="1">Cell envelope</location>
    </subcellularLocation>
</comment>
<evidence type="ECO:0000256" key="1">
    <source>
        <dbReference type="ARBA" id="ARBA00004196"/>
    </source>
</evidence>
<dbReference type="GO" id="GO:0030288">
    <property type="term" value="C:outer membrane-bounded periplasmic space"/>
    <property type="evidence" value="ECO:0007669"/>
    <property type="project" value="TreeGrafter"/>
</dbReference>
<dbReference type="PANTHER" id="PTHR30036">
    <property type="entry name" value="D-XYLOSE-BINDING PERIPLASMIC PROTEIN"/>
    <property type="match status" value="1"/>
</dbReference>
<name>A0A6L9S2N0_9ACTN</name>
<dbReference type="PANTHER" id="PTHR30036:SF1">
    <property type="entry name" value="D-XYLOSE-BINDING PERIPLASMIC PROTEIN"/>
    <property type="match status" value="1"/>
</dbReference>
<dbReference type="InterPro" id="IPR025997">
    <property type="entry name" value="SBP_2_dom"/>
</dbReference>
<dbReference type="Pfam" id="PF13407">
    <property type="entry name" value="Peripla_BP_4"/>
    <property type="match status" value="1"/>
</dbReference>
<dbReference type="AlphaFoldDB" id="A0A6L9S2N0"/>
<protein>
    <submittedName>
        <fullName evidence="4">Sugar ABC transporter substrate-binding protein</fullName>
    </submittedName>
</protein>
<evidence type="ECO:0000256" key="2">
    <source>
        <dbReference type="ARBA" id="ARBA00022729"/>
    </source>
</evidence>
<reference evidence="4 5" key="1">
    <citation type="submission" date="2020-02" db="EMBL/GenBank/DDBJ databases">
        <authorList>
            <person name="Li X.-J."/>
            <person name="Han X.-M."/>
        </authorList>
    </citation>
    <scope>NUCLEOTIDE SEQUENCE [LARGE SCALE GENOMIC DNA]</scope>
    <source>
        <strain evidence="4 5">CCTCC AB 2017055</strain>
    </source>
</reference>
<accession>A0A6L9S2N0</accession>
<dbReference type="InterPro" id="IPR050555">
    <property type="entry name" value="Bact_Solute-Bind_Prot2"/>
</dbReference>
<dbReference type="PROSITE" id="PS51257">
    <property type="entry name" value="PROKAR_LIPOPROTEIN"/>
    <property type="match status" value="1"/>
</dbReference>
<keyword evidence="2" id="KW-0732">Signal</keyword>
<evidence type="ECO:0000313" key="4">
    <source>
        <dbReference type="EMBL" id="NED99060.1"/>
    </source>
</evidence>
<evidence type="ECO:0000259" key="3">
    <source>
        <dbReference type="Pfam" id="PF13407"/>
    </source>
</evidence>
<dbReference type="InterPro" id="IPR028082">
    <property type="entry name" value="Peripla_BP_I"/>
</dbReference>
<dbReference type="EMBL" id="JAAGOA010000002">
    <property type="protein sequence ID" value="NED99060.1"/>
    <property type="molecule type" value="Genomic_DNA"/>
</dbReference>
<dbReference type="Gene3D" id="3.40.50.2300">
    <property type="match status" value="2"/>
</dbReference>
<keyword evidence="5" id="KW-1185">Reference proteome</keyword>
<dbReference type="SUPFAM" id="SSF53822">
    <property type="entry name" value="Periplasmic binding protein-like I"/>
    <property type="match status" value="1"/>
</dbReference>
<dbReference type="GO" id="GO:0030246">
    <property type="term" value="F:carbohydrate binding"/>
    <property type="evidence" value="ECO:0007669"/>
    <property type="project" value="TreeGrafter"/>
</dbReference>
<dbReference type="Proteomes" id="UP000475214">
    <property type="component" value="Unassembled WGS sequence"/>
</dbReference>
<dbReference type="RefSeq" id="WP_163732310.1">
    <property type="nucleotide sequence ID" value="NZ_JAAGOA010000002.1"/>
</dbReference>
<sequence length="366" mass="38459">MRRLEIVAVLAVVGLITAACGDDDGGDGGQGSSEDVSEATGTVALLLPENVTPRWEGPDREGFEAGMAEHAPDVDVQVFNALNDAAEQQQQAEQAITQGAEVLVIAAVDKTAASVIVEDAEAADVPVIAYDRLIEDAPLDYYVTFDGEQVGRAQGEWLMENTADGDQLVVIHGSEDDDNAQWFAEGYMPVLQEAVDNGTRTIGYENWTPGWDPSAAQESMEAALTQLDNDVQGVLSANDGMAATIVTALEAQGLAGEVPVTGQDATEQGLQLILNGRQGMSVFKDFTQQADVAAQIAAALLADQEPSDELVPDAVDNGMQDVPSRLLEVEVIDDEESVMLAVDAGIHELDAICSGVSTDVEICAGG</sequence>
<proteinExistence type="predicted"/>
<feature type="domain" description="Periplasmic binding protein" evidence="3">
    <location>
        <begin position="43"/>
        <end position="304"/>
    </location>
</feature>
<comment type="caution">
    <text evidence="4">The sequence shown here is derived from an EMBL/GenBank/DDBJ whole genome shotgun (WGS) entry which is preliminary data.</text>
</comment>